<dbReference type="InterPro" id="IPR007111">
    <property type="entry name" value="NACHT_NTPase"/>
</dbReference>
<keyword evidence="3" id="KW-1185">Reference proteome</keyword>
<evidence type="ECO:0000259" key="1">
    <source>
        <dbReference type="PROSITE" id="PS50837"/>
    </source>
</evidence>
<name>A0A401YJD7_9ACTN</name>
<dbReference type="PANTHER" id="PTHR46844">
    <property type="entry name" value="SLR5058 PROTEIN"/>
    <property type="match status" value="1"/>
</dbReference>
<dbReference type="SUPFAM" id="SSF52540">
    <property type="entry name" value="P-loop containing nucleoside triphosphate hydrolases"/>
    <property type="match status" value="1"/>
</dbReference>
<evidence type="ECO:0000313" key="2">
    <source>
        <dbReference type="EMBL" id="GCD94697.1"/>
    </source>
</evidence>
<accession>A0A401YJD7</accession>
<organism evidence="2 3">
    <name type="scientific">Embleya hyalina</name>
    <dbReference type="NCBI Taxonomy" id="516124"/>
    <lineage>
        <taxon>Bacteria</taxon>
        <taxon>Bacillati</taxon>
        <taxon>Actinomycetota</taxon>
        <taxon>Actinomycetes</taxon>
        <taxon>Kitasatosporales</taxon>
        <taxon>Streptomycetaceae</taxon>
        <taxon>Embleya</taxon>
    </lineage>
</organism>
<dbReference type="Pfam" id="PF05729">
    <property type="entry name" value="NACHT"/>
    <property type="match status" value="1"/>
</dbReference>
<dbReference type="PROSITE" id="PS50837">
    <property type="entry name" value="NACHT"/>
    <property type="match status" value="1"/>
</dbReference>
<proteinExistence type="predicted"/>
<feature type="domain" description="NACHT" evidence="1">
    <location>
        <begin position="223"/>
        <end position="557"/>
    </location>
</feature>
<evidence type="ECO:0000313" key="3">
    <source>
        <dbReference type="Proteomes" id="UP000286931"/>
    </source>
</evidence>
<dbReference type="EMBL" id="BIFH01000016">
    <property type="protein sequence ID" value="GCD94697.1"/>
    <property type="molecule type" value="Genomic_DNA"/>
</dbReference>
<sequence>MTPDRPTAADPSLALLRVAFDRGLPYLCAALGIERHEFRYADLRRLPGRFTLACADLRRRQFADLGDRAWLLAGEEARDAFADLADRPIPALRADRTTPTTLADHIRPVPPGGSDRIHAASRALLALACAELLDHLRERPDADPGDAARTGPTASPDFVDFEHRYLDEVSATLDRLELFGVTLNRRKFNYPMSTAYISLTAHDVDQPAYLLPQPIEQALQGRQRALIRGDAGSGKTTLLQRLAVWAARAEFPDELAGWNGCVPFFLPLRHFPLRPPDPDEFLDSTGAALRPQLPHGWVSAVLLAGRALVLIDGIDELPVEVRPHYVRWLRRLTREYGRSRFIVTSRQPAVPADWLRDEHFLSLELRPMNLTDQRAFVTHWHNAMRETALRAGEPFPDHHENDLADKLTVRSDLRRLAANPLLAALVCALHHDRRMQLPEDRMKLYEAALEMLLVRRDERKGVRAVEGVRIAERKQEALLQRLAYGMLRDQLTEIDRDLAVRRIAEFMSRMSITDTAPAQVFRHLLIRTGLLREPSPGRVDFVHRTFQDYLAARQALEEHAHALLIRNAHLDTWREVFVMAVGHAREQERNRLLRGLLRRANWRRRDHYLLLLAAECLGNAPVLDPQLREVITSRTRTMLPPRTLDQAKRLAGLGEPVLDLLQGPEYLDDDARIATVATAASVGTEAAMQFIARFAPNAGESMQRYLLRIWHDFDPEIYGRLVLSRLRVTVPLTVYRAETARALRHARNVHTLRVEGMREMAALSEIPGLTRLSIAIRDTVPDLRPLRTTKTLTHLWLICDEPPRNLNEINRLPELTSVLLTIDPVDDVSPLRTVPVDLVPLRRHRARINLDDEGRYPVLGSTPYRVSGAHARSWDW</sequence>
<dbReference type="PANTHER" id="PTHR46844:SF1">
    <property type="entry name" value="SLR5058 PROTEIN"/>
    <property type="match status" value="1"/>
</dbReference>
<dbReference type="RefSeq" id="WP_126636859.1">
    <property type="nucleotide sequence ID" value="NZ_BIFH01000016.1"/>
</dbReference>
<comment type="caution">
    <text evidence="2">The sequence shown here is derived from an EMBL/GenBank/DDBJ whole genome shotgun (WGS) entry which is preliminary data.</text>
</comment>
<dbReference type="InterPro" id="IPR027417">
    <property type="entry name" value="P-loop_NTPase"/>
</dbReference>
<dbReference type="Gene3D" id="3.40.50.300">
    <property type="entry name" value="P-loop containing nucleotide triphosphate hydrolases"/>
    <property type="match status" value="1"/>
</dbReference>
<gene>
    <name evidence="2" type="ORF">EHYA_02366</name>
</gene>
<dbReference type="Proteomes" id="UP000286931">
    <property type="component" value="Unassembled WGS sequence"/>
</dbReference>
<keyword evidence="2" id="KW-0067">ATP-binding</keyword>
<keyword evidence="2" id="KW-0547">Nucleotide-binding</keyword>
<dbReference type="AlphaFoldDB" id="A0A401YJD7"/>
<dbReference type="OrthoDB" id="135105at2"/>
<reference evidence="2 3" key="1">
    <citation type="submission" date="2018-12" db="EMBL/GenBank/DDBJ databases">
        <title>Draft genome sequence of Embleya hyalina NBRC 13850T.</title>
        <authorList>
            <person name="Komaki H."/>
            <person name="Hosoyama A."/>
            <person name="Kimura A."/>
            <person name="Ichikawa N."/>
            <person name="Tamura T."/>
        </authorList>
    </citation>
    <scope>NUCLEOTIDE SEQUENCE [LARGE SCALE GENOMIC DNA]</scope>
    <source>
        <strain evidence="2 3">NBRC 13850</strain>
    </source>
</reference>
<dbReference type="GO" id="GO:0005524">
    <property type="term" value="F:ATP binding"/>
    <property type="evidence" value="ECO:0007669"/>
    <property type="project" value="UniProtKB-KW"/>
</dbReference>
<protein>
    <submittedName>
        <fullName evidence="2">ATP-binding protein</fullName>
    </submittedName>
</protein>